<sequence>MKILIDSSILIDHFRTFSIKRPTLFTKLSNKFDKLYFSLITVGEVFSGKSSIEMELKILETLELGEILKIDFDLMKRAGELRRETGISLVDSIIATSTLELDLRIATLNLKDFKKVKGLQIYKI</sequence>
<comment type="cofactor">
    <cofactor evidence="1">
        <name>Mg(2+)</name>
        <dbReference type="ChEBI" id="CHEBI:18420"/>
    </cofactor>
</comment>
<organism evidence="9 10">
    <name type="scientific">Candidatus Roizmanbacteria bacterium RIFCSPLOWO2_01_FULL_37_12</name>
    <dbReference type="NCBI Taxonomy" id="1802056"/>
    <lineage>
        <taxon>Bacteria</taxon>
        <taxon>Candidatus Roizmaniibacteriota</taxon>
    </lineage>
</organism>
<accession>A0A1F7IGI1</accession>
<evidence type="ECO:0000256" key="1">
    <source>
        <dbReference type="ARBA" id="ARBA00001946"/>
    </source>
</evidence>
<dbReference type="InterPro" id="IPR029060">
    <property type="entry name" value="PIN-like_dom_sf"/>
</dbReference>
<evidence type="ECO:0000256" key="2">
    <source>
        <dbReference type="ARBA" id="ARBA00022649"/>
    </source>
</evidence>
<dbReference type="STRING" id="1802056.A2954_01330"/>
<comment type="caution">
    <text evidence="9">The sequence shown here is derived from an EMBL/GenBank/DDBJ whole genome shotgun (WGS) entry which is preliminary data.</text>
</comment>
<dbReference type="SUPFAM" id="SSF88723">
    <property type="entry name" value="PIN domain-like"/>
    <property type="match status" value="1"/>
</dbReference>
<evidence type="ECO:0000256" key="4">
    <source>
        <dbReference type="ARBA" id="ARBA00022723"/>
    </source>
</evidence>
<dbReference type="EMBL" id="MGAG01000002">
    <property type="protein sequence ID" value="OGK42467.1"/>
    <property type="molecule type" value="Genomic_DNA"/>
</dbReference>
<dbReference type="PANTHER" id="PTHR33653:SF1">
    <property type="entry name" value="RIBONUCLEASE VAPC2"/>
    <property type="match status" value="1"/>
</dbReference>
<evidence type="ECO:0000256" key="7">
    <source>
        <dbReference type="ARBA" id="ARBA00038093"/>
    </source>
</evidence>
<dbReference type="Proteomes" id="UP000177698">
    <property type="component" value="Unassembled WGS sequence"/>
</dbReference>
<dbReference type="Pfam" id="PF01850">
    <property type="entry name" value="PIN"/>
    <property type="match status" value="1"/>
</dbReference>
<evidence type="ECO:0000256" key="6">
    <source>
        <dbReference type="ARBA" id="ARBA00022842"/>
    </source>
</evidence>
<dbReference type="AlphaFoldDB" id="A0A1F7IGI1"/>
<dbReference type="PANTHER" id="PTHR33653">
    <property type="entry name" value="RIBONUCLEASE VAPC2"/>
    <property type="match status" value="1"/>
</dbReference>
<comment type="similarity">
    <text evidence="7">Belongs to the PINc/VapC protein family.</text>
</comment>
<dbReference type="InterPro" id="IPR050556">
    <property type="entry name" value="Type_II_TA_system_RNase"/>
</dbReference>
<evidence type="ECO:0000313" key="9">
    <source>
        <dbReference type="EMBL" id="OGK42467.1"/>
    </source>
</evidence>
<evidence type="ECO:0000313" key="10">
    <source>
        <dbReference type="Proteomes" id="UP000177698"/>
    </source>
</evidence>
<keyword evidence="4" id="KW-0479">Metal-binding</keyword>
<evidence type="ECO:0000259" key="8">
    <source>
        <dbReference type="Pfam" id="PF01850"/>
    </source>
</evidence>
<keyword evidence="6" id="KW-0460">Magnesium</keyword>
<dbReference type="Gene3D" id="3.40.50.1010">
    <property type="entry name" value="5'-nuclease"/>
    <property type="match status" value="1"/>
</dbReference>
<feature type="domain" description="PIN" evidence="8">
    <location>
        <begin position="3"/>
        <end position="118"/>
    </location>
</feature>
<dbReference type="InterPro" id="IPR002716">
    <property type="entry name" value="PIN_dom"/>
</dbReference>
<dbReference type="GO" id="GO:0016787">
    <property type="term" value="F:hydrolase activity"/>
    <property type="evidence" value="ECO:0007669"/>
    <property type="project" value="UniProtKB-KW"/>
</dbReference>
<reference evidence="9 10" key="1">
    <citation type="journal article" date="2016" name="Nat. Commun.">
        <title>Thousands of microbial genomes shed light on interconnected biogeochemical processes in an aquifer system.</title>
        <authorList>
            <person name="Anantharaman K."/>
            <person name="Brown C.T."/>
            <person name="Hug L.A."/>
            <person name="Sharon I."/>
            <person name="Castelle C.J."/>
            <person name="Probst A.J."/>
            <person name="Thomas B.C."/>
            <person name="Singh A."/>
            <person name="Wilkins M.J."/>
            <person name="Karaoz U."/>
            <person name="Brodie E.L."/>
            <person name="Williams K.H."/>
            <person name="Hubbard S.S."/>
            <person name="Banfield J.F."/>
        </authorList>
    </citation>
    <scope>NUCLEOTIDE SEQUENCE [LARGE SCALE GENOMIC DNA]</scope>
</reference>
<dbReference type="GO" id="GO:0004518">
    <property type="term" value="F:nuclease activity"/>
    <property type="evidence" value="ECO:0007669"/>
    <property type="project" value="UniProtKB-KW"/>
</dbReference>
<protein>
    <recommendedName>
        <fullName evidence="8">PIN domain-containing protein</fullName>
    </recommendedName>
</protein>
<gene>
    <name evidence="9" type="ORF">A2954_01330</name>
</gene>
<name>A0A1F7IGI1_9BACT</name>
<evidence type="ECO:0000256" key="3">
    <source>
        <dbReference type="ARBA" id="ARBA00022722"/>
    </source>
</evidence>
<proteinExistence type="inferred from homology"/>
<keyword evidence="5" id="KW-0378">Hydrolase</keyword>
<dbReference type="GO" id="GO:0046872">
    <property type="term" value="F:metal ion binding"/>
    <property type="evidence" value="ECO:0007669"/>
    <property type="project" value="UniProtKB-KW"/>
</dbReference>
<keyword evidence="2" id="KW-1277">Toxin-antitoxin system</keyword>
<evidence type="ECO:0000256" key="5">
    <source>
        <dbReference type="ARBA" id="ARBA00022801"/>
    </source>
</evidence>
<keyword evidence="3" id="KW-0540">Nuclease</keyword>